<proteinExistence type="predicted"/>
<dbReference type="eggNOG" id="KOG0018">
    <property type="taxonomic scope" value="Eukaryota"/>
</dbReference>
<feature type="domain" description="RecF/RecN/SMC N-terminal" evidence="6">
    <location>
        <begin position="6"/>
        <end position="123"/>
    </location>
</feature>
<dbReference type="Pfam" id="PF02463">
    <property type="entry name" value="SMC_N"/>
    <property type="match status" value="1"/>
</dbReference>
<reference evidence="7" key="2">
    <citation type="journal article" date="2007" name="Science">
        <title>Draft genome sequence of the sexually transmitted pathogen Trichomonas vaginalis.</title>
        <authorList>
            <person name="Carlton J.M."/>
            <person name="Hirt R.P."/>
            <person name="Silva J.C."/>
            <person name="Delcher A.L."/>
            <person name="Schatz M."/>
            <person name="Zhao Q."/>
            <person name="Wortman J.R."/>
            <person name="Bidwell S.L."/>
            <person name="Alsmark U.C.M."/>
            <person name="Besteiro S."/>
            <person name="Sicheritz-Ponten T."/>
            <person name="Noel C.J."/>
            <person name="Dacks J.B."/>
            <person name="Foster P.G."/>
            <person name="Simillion C."/>
            <person name="Van de Peer Y."/>
            <person name="Miranda-Saavedra D."/>
            <person name="Barton G.J."/>
            <person name="Westrop G.D."/>
            <person name="Mueller S."/>
            <person name="Dessi D."/>
            <person name="Fiori P.L."/>
            <person name="Ren Q."/>
            <person name="Paulsen I."/>
            <person name="Zhang H."/>
            <person name="Bastida-Corcuera F.D."/>
            <person name="Simoes-Barbosa A."/>
            <person name="Brown M.T."/>
            <person name="Hayes R.D."/>
            <person name="Mukherjee M."/>
            <person name="Okumura C.Y."/>
            <person name="Schneider R."/>
            <person name="Smith A.J."/>
            <person name="Vanacova S."/>
            <person name="Villalvazo M."/>
            <person name="Haas B.J."/>
            <person name="Pertea M."/>
            <person name="Feldblyum T.V."/>
            <person name="Utterback T.R."/>
            <person name="Shu C.L."/>
            <person name="Osoegawa K."/>
            <person name="de Jong P.J."/>
            <person name="Hrdy I."/>
            <person name="Horvathova L."/>
            <person name="Zubacova Z."/>
            <person name="Dolezal P."/>
            <person name="Malik S.B."/>
            <person name="Logsdon J.M. Jr."/>
            <person name="Henze K."/>
            <person name="Gupta A."/>
            <person name="Wang C.C."/>
            <person name="Dunne R.L."/>
            <person name="Upcroft J.A."/>
            <person name="Upcroft P."/>
            <person name="White O."/>
            <person name="Salzberg S.L."/>
            <person name="Tang P."/>
            <person name="Chiu C.-H."/>
            <person name="Lee Y.-S."/>
            <person name="Embley T.M."/>
            <person name="Coombs G.H."/>
            <person name="Mottram J.C."/>
            <person name="Tachezy J."/>
            <person name="Fraser-Liggett C.M."/>
            <person name="Johnson P.J."/>
        </authorList>
    </citation>
    <scope>NUCLEOTIDE SEQUENCE [LARGE SCALE GENOMIC DNA]</scope>
    <source>
        <strain evidence="7">G3</strain>
    </source>
</reference>
<evidence type="ECO:0000256" key="1">
    <source>
        <dbReference type="ARBA" id="ARBA00004123"/>
    </source>
</evidence>
<name>A2DQN5_TRIV3</name>
<evidence type="ECO:0000313" key="7">
    <source>
        <dbReference type="EMBL" id="EAY17319.1"/>
    </source>
</evidence>
<evidence type="ECO:0000256" key="5">
    <source>
        <dbReference type="ARBA" id="ARBA00023306"/>
    </source>
</evidence>
<reference evidence="7" key="1">
    <citation type="submission" date="2006-10" db="EMBL/GenBank/DDBJ databases">
        <authorList>
            <person name="Amadeo P."/>
            <person name="Zhao Q."/>
            <person name="Wortman J."/>
            <person name="Fraser-Liggett C."/>
            <person name="Carlton J."/>
        </authorList>
    </citation>
    <scope>NUCLEOTIDE SEQUENCE</scope>
    <source>
        <strain evidence="7">G3</strain>
    </source>
</reference>
<evidence type="ECO:0000313" key="8">
    <source>
        <dbReference type="Proteomes" id="UP000001542"/>
    </source>
</evidence>
<sequence>MGKLKLARIELENFKSFRGPHTIGPFLPFSGIVGPNGAGKSNVLDSLAFSLFLDPNPRSTNYIYKDPTDTSAKFCFVRTVFTEGKKEISFERRLDEKETYFVNGEEKDPEEYVKIIRDYKITPLCFIKQQEIDAIARKTPQELTALFEQYSGSCDCIEDYEENRNWFRISPRSCSSS</sequence>
<dbReference type="InterPro" id="IPR003395">
    <property type="entry name" value="RecF/RecN/SMC_N"/>
</dbReference>
<dbReference type="OrthoDB" id="5575062at2759"/>
<evidence type="ECO:0000256" key="2">
    <source>
        <dbReference type="ARBA" id="ARBA00022618"/>
    </source>
</evidence>
<dbReference type="PANTHER" id="PTHR18937">
    <property type="entry name" value="STRUCTURAL MAINTENANCE OF CHROMOSOMES SMC FAMILY MEMBER"/>
    <property type="match status" value="1"/>
</dbReference>
<dbReference type="InterPro" id="IPR027417">
    <property type="entry name" value="P-loop_NTPase"/>
</dbReference>
<evidence type="ECO:0000256" key="4">
    <source>
        <dbReference type="ARBA" id="ARBA00023242"/>
    </source>
</evidence>
<comment type="subcellular location">
    <subcellularLocation>
        <location evidence="1">Nucleus</location>
    </subcellularLocation>
</comment>
<dbReference type="Gene3D" id="3.40.50.300">
    <property type="entry name" value="P-loop containing nucleotide triphosphate hydrolases"/>
    <property type="match status" value="1"/>
</dbReference>
<dbReference type="Proteomes" id="UP000001542">
    <property type="component" value="Unassembled WGS sequence"/>
</dbReference>
<evidence type="ECO:0000259" key="6">
    <source>
        <dbReference type="Pfam" id="PF02463"/>
    </source>
</evidence>
<dbReference type="STRING" id="5722.A2DQN5"/>
<dbReference type="GO" id="GO:0051301">
    <property type="term" value="P:cell division"/>
    <property type="evidence" value="ECO:0007669"/>
    <property type="project" value="UniProtKB-KW"/>
</dbReference>
<keyword evidence="5" id="KW-0131">Cell cycle</keyword>
<keyword evidence="4" id="KW-0539">Nucleus</keyword>
<evidence type="ECO:0000256" key="3">
    <source>
        <dbReference type="ARBA" id="ARBA00022776"/>
    </source>
</evidence>
<dbReference type="GO" id="GO:0005634">
    <property type="term" value="C:nucleus"/>
    <property type="evidence" value="ECO:0007669"/>
    <property type="project" value="UniProtKB-SubCell"/>
</dbReference>
<dbReference type="AlphaFoldDB" id="A2DQN5"/>
<organism evidence="7 8">
    <name type="scientific">Trichomonas vaginalis (strain ATCC PRA-98 / G3)</name>
    <dbReference type="NCBI Taxonomy" id="412133"/>
    <lineage>
        <taxon>Eukaryota</taxon>
        <taxon>Metamonada</taxon>
        <taxon>Parabasalia</taxon>
        <taxon>Trichomonadida</taxon>
        <taxon>Trichomonadidae</taxon>
        <taxon>Trichomonas</taxon>
    </lineage>
</organism>
<keyword evidence="8" id="KW-1185">Reference proteome</keyword>
<gene>
    <name evidence="7" type="ORF">TVAG_266820</name>
</gene>
<protein>
    <submittedName>
        <fullName evidence="7">RecF/RecN/SMC N terminal domain containing protein</fullName>
    </submittedName>
</protein>
<keyword evidence="2" id="KW-0132">Cell division</keyword>
<dbReference type="InParanoid" id="A2DQN5"/>
<accession>A2DQN5</accession>
<keyword evidence="3" id="KW-0498">Mitosis</keyword>
<dbReference type="PANTHER" id="PTHR18937:SF12">
    <property type="entry name" value="STRUCTURAL MAINTENANCE OF CHROMOSOMES PROTEIN"/>
    <property type="match status" value="1"/>
</dbReference>
<dbReference type="SUPFAM" id="SSF52540">
    <property type="entry name" value="P-loop containing nucleoside triphosphate hydrolases"/>
    <property type="match status" value="1"/>
</dbReference>
<dbReference type="OMA" id="NWFRISP"/>
<dbReference type="EMBL" id="DS113232">
    <property type="protein sequence ID" value="EAY17319.1"/>
    <property type="molecule type" value="Genomic_DNA"/>
</dbReference>
<dbReference type="VEuPathDB" id="TrichDB:TVAGG3_0480460"/>